<dbReference type="InterPro" id="IPR025993">
    <property type="entry name" value="Ceramide_glucosylTrfase"/>
</dbReference>
<keyword evidence="8 10" id="KW-0472">Membrane</keyword>
<dbReference type="GO" id="GO:0008120">
    <property type="term" value="F:ceramide glucosyltransferase activity"/>
    <property type="evidence" value="ECO:0007669"/>
    <property type="project" value="TreeGrafter"/>
</dbReference>
<dbReference type="RefSeq" id="WP_040050705.1">
    <property type="nucleotide sequence ID" value="NZ_FCNV02000002.1"/>
</dbReference>
<accession>A0A658QUW7</accession>
<gene>
    <name evidence="11" type="ORF">AWB72_01734</name>
</gene>
<proteinExistence type="predicted"/>
<keyword evidence="6 10" id="KW-0812">Transmembrane</keyword>
<dbReference type="PANTHER" id="PTHR12726">
    <property type="entry name" value="CERAMIDE GLUCOSYLTRANSFERASE"/>
    <property type="match status" value="1"/>
</dbReference>
<evidence type="ECO:0000256" key="1">
    <source>
        <dbReference type="ARBA" id="ARBA00004141"/>
    </source>
</evidence>
<sequence>MSLHSVPIPLWVVIALCCASSLYATLVALVHPGWRASARTSRVDGDEARETVHAPVSVLKPLCGAEPRLYANLETFCNQTHPSYQLLFGVASASDPAARIVRTLMRNYPQLDIELVIDATPHGSNRKVSNLISLAARARHDALVIADSDIAVQPDYLTRVTAPLADAKVGVVTCLYRGRRVGGFWARMGVLFIDKWFAPSVYLANALDVDAFGFGATIAVRREALSKSGGFEALRDMLADDYRLSERVRALGLRTVLSDVVVTTDVTERGLGALWQRETRWLRTIRSVNPSGFASLCITITTPWLLTSGLLGLHLDSSGADFTQSVADTIVDLSTSFGLSARLLLHWRTARSMRAFWRDLPLIPLRDALLMLEWCAACFGSSVLWRGSRVPVDDSGAANRVREQNSPAVADTGDASDIH</sequence>
<dbReference type="InterPro" id="IPR029044">
    <property type="entry name" value="Nucleotide-diphossugar_trans"/>
</dbReference>
<evidence type="ECO:0000256" key="3">
    <source>
        <dbReference type="ARBA" id="ARBA00004991"/>
    </source>
</evidence>
<dbReference type="AlphaFoldDB" id="A0A658QUW7"/>
<comment type="subcellular location">
    <subcellularLocation>
        <location evidence="1">Membrane</location>
        <topology evidence="1">Multi-pass membrane protein</topology>
    </subcellularLocation>
</comment>
<dbReference type="GO" id="GO:0006679">
    <property type="term" value="P:glucosylceramide biosynthetic process"/>
    <property type="evidence" value="ECO:0007669"/>
    <property type="project" value="TreeGrafter"/>
</dbReference>
<evidence type="ECO:0000256" key="4">
    <source>
        <dbReference type="ARBA" id="ARBA00022676"/>
    </source>
</evidence>
<evidence type="ECO:0000256" key="9">
    <source>
        <dbReference type="SAM" id="MobiDB-lite"/>
    </source>
</evidence>
<dbReference type="Proteomes" id="UP000198263">
    <property type="component" value="Unassembled WGS sequence"/>
</dbReference>
<feature type="transmembrane region" description="Helical" evidence="10">
    <location>
        <begin position="6"/>
        <end position="30"/>
    </location>
</feature>
<keyword evidence="7 10" id="KW-1133">Transmembrane helix</keyword>
<evidence type="ECO:0000256" key="7">
    <source>
        <dbReference type="ARBA" id="ARBA00022989"/>
    </source>
</evidence>
<keyword evidence="4" id="KW-0328">Glycosyltransferase</keyword>
<dbReference type="Gene3D" id="3.90.550.10">
    <property type="entry name" value="Spore Coat Polysaccharide Biosynthesis Protein SpsA, Chain A"/>
    <property type="match status" value="1"/>
</dbReference>
<reference evidence="11 12" key="1">
    <citation type="submission" date="2016-01" db="EMBL/GenBank/DDBJ databases">
        <authorList>
            <person name="Peeters C."/>
        </authorList>
    </citation>
    <scope>NUCLEOTIDE SEQUENCE [LARGE SCALE GENOMIC DNA]</scope>
    <source>
        <strain evidence="11">LMG 29315</strain>
    </source>
</reference>
<protein>
    <submittedName>
        <fullName evidence="11">Glycosyltransferase</fullName>
    </submittedName>
</protein>
<dbReference type="InterPro" id="IPR017835">
    <property type="entry name" value="Hopen-assoc_HpnI"/>
</dbReference>
<dbReference type="Pfam" id="PF13506">
    <property type="entry name" value="Glyco_transf_21"/>
    <property type="match status" value="1"/>
</dbReference>
<dbReference type="GO" id="GO:0016020">
    <property type="term" value="C:membrane"/>
    <property type="evidence" value="ECO:0007669"/>
    <property type="project" value="UniProtKB-SubCell"/>
</dbReference>
<keyword evidence="12" id="KW-1185">Reference proteome</keyword>
<evidence type="ECO:0000313" key="11">
    <source>
        <dbReference type="EMBL" id="SAL23564.1"/>
    </source>
</evidence>
<dbReference type="PANTHER" id="PTHR12726:SF0">
    <property type="entry name" value="CERAMIDE GLUCOSYLTRANSFERASE"/>
    <property type="match status" value="1"/>
</dbReference>
<dbReference type="CDD" id="cd02520">
    <property type="entry name" value="Glucosylceramide_synthase"/>
    <property type="match status" value="1"/>
</dbReference>
<dbReference type="SUPFAM" id="SSF53448">
    <property type="entry name" value="Nucleotide-diphospho-sugar transferases"/>
    <property type="match status" value="1"/>
</dbReference>
<evidence type="ECO:0000256" key="8">
    <source>
        <dbReference type="ARBA" id="ARBA00023136"/>
    </source>
</evidence>
<comment type="pathway">
    <text evidence="3">Sphingolipid metabolism.</text>
</comment>
<evidence type="ECO:0000313" key="12">
    <source>
        <dbReference type="Proteomes" id="UP000198263"/>
    </source>
</evidence>
<keyword evidence="5 11" id="KW-0808">Transferase</keyword>
<name>A0A658QUW7_9BURK</name>
<dbReference type="OrthoDB" id="9814255at2"/>
<evidence type="ECO:0000256" key="6">
    <source>
        <dbReference type="ARBA" id="ARBA00022692"/>
    </source>
</evidence>
<evidence type="ECO:0000256" key="2">
    <source>
        <dbReference type="ARBA" id="ARBA00004760"/>
    </source>
</evidence>
<dbReference type="EMBL" id="FCNV02000002">
    <property type="protein sequence ID" value="SAL23564.1"/>
    <property type="molecule type" value="Genomic_DNA"/>
</dbReference>
<dbReference type="NCBIfam" id="TIGR03472">
    <property type="entry name" value="HpnI"/>
    <property type="match status" value="1"/>
</dbReference>
<organism evidence="11 12">
    <name type="scientific">Caballeronia concitans</name>
    <dbReference type="NCBI Taxonomy" id="1777133"/>
    <lineage>
        <taxon>Bacteria</taxon>
        <taxon>Pseudomonadati</taxon>
        <taxon>Pseudomonadota</taxon>
        <taxon>Betaproteobacteria</taxon>
        <taxon>Burkholderiales</taxon>
        <taxon>Burkholderiaceae</taxon>
        <taxon>Caballeronia</taxon>
    </lineage>
</organism>
<evidence type="ECO:0000256" key="10">
    <source>
        <dbReference type="SAM" id="Phobius"/>
    </source>
</evidence>
<evidence type="ECO:0000256" key="5">
    <source>
        <dbReference type="ARBA" id="ARBA00022679"/>
    </source>
</evidence>
<comment type="caution">
    <text evidence="11">The sequence shown here is derived from an EMBL/GenBank/DDBJ whole genome shotgun (WGS) entry which is preliminary data.</text>
</comment>
<feature type="region of interest" description="Disordered" evidence="9">
    <location>
        <begin position="396"/>
        <end position="419"/>
    </location>
</feature>
<comment type="pathway">
    <text evidence="2">Lipid metabolism; sphingolipid metabolism.</text>
</comment>